<accession>A0A6A4NQF2</accession>
<dbReference type="OrthoDB" id="25308at2759"/>
<evidence type="ECO:0000313" key="1">
    <source>
        <dbReference type="EMBL" id="KAE9594393.1"/>
    </source>
</evidence>
<evidence type="ECO:0000313" key="2">
    <source>
        <dbReference type="Proteomes" id="UP000447434"/>
    </source>
</evidence>
<keyword evidence="1" id="KW-0808">Transferase</keyword>
<name>A0A6A4NQF2_LUPAL</name>
<dbReference type="GO" id="GO:0016740">
    <property type="term" value="F:transferase activity"/>
    <property type="evidence" value="ECO:0007669"/>
    <property type="project" value="UniProtKB-KW"/>
</dbReference>
<gene>
    <name evidence="1" type="ORF">Lalb_Chr18g0053311</name>
</gene>
<dbReference type="AlphaFoldDB" id="A0A6A4NQF2"/>
<dbReference type="EMBL" id="WOCE01000018">
    <property type="protein sequence ID" value="KAE9594393.1"/>
    <property type="molecule type" value="Genomic_DNA"/>
</dbReference>
<dbReference type="Proteomes" id="UP000447434">
    <property type="component" value="Chromosome 18"/>
</dbReference>
<reference evidence="2" key="1">
    <citation type="journal article" date="2020" name="Nat. Commun.">
        <title>Genome sequence of the cluster root forming white lupin.</title>
        <authorList>
            <person name="Hufnagel B."/>
            <person name="Marques A."/>
            <person name="Soriano A."/>
            <person name="Marques L."/>
            <person name="Divol F."/>
            <person name="Doumas P."/>
            <person name="Sallet E."/>
            <person name="Mancinotti D."/>
            <person name="Carrere S."/>
            <person name="Marande W."/>
            <person name="Arribat S."/>
            <person name="Keller J."/>
            <person name="Huneau C."/>
            <person name="Blein T."/>
            <person name="Aime D."/>
            <person name="Laguerre M."/>
            <person name="Taylor J."/>
            <person name="Schubert V."/>
            <person name="Nelson M."/>
            <person name="Geu-Flores F."/>
            <person name="Crespi M."/>
            <person name="Gallardo-Guerrero K."/>
            <person name="Delaux P.-M."/>
            <person name="Salse J."/>
            <person name="Berges H."/>
            <person name="Guyot R."/>
            <person name="Gouzy J."/>
            <person name="Peret B."/>
        </authorList>
    </citation>
    <scope>NUCLEOTIDE SEQUENCE [LARGE SCALE GENOMIC DNA]</scope>
    <source>
        <strain evidence="2">cv. Amiga</strain>
    </source>
</reference>
<organism evidence="1 2">
    <name type="scientific">Lupinus albus</name>
    <name type="common">White lupine</name>
    <name type="synonym">Lupinus termis</name>
    <dbReference type="NCBI Taxonomy" id="3870"/>
    <lineage>
        <taxon>Eukaryota</taxon>
        <taxon>Viridiplantae</taxon>
        <taxon>Streptophyta</taxon>
        <taxon>Embryophyta</taxon>
        <taxon>Tracheophyta</taxon>
        <taxon>Spermatophyta</taxon>
        <taxon>Magnoliopsida</taxon>
        <taxon>eudicotyledons</taxon>
        <taxon>Gunneridae</taxon>
        <taxon>Pentapetalae</taxon>
        <taxon>rosids</taxon>
        <taxon>fabids</taxon>
        <taxon>Fabales</taxon>
        <taxon>Fabaceae</taxon>
        <taxon>Papilionoideae</taxon>
        <taxon>50 kb inversion clade</taxon>
        <taxon>genistoids sensu lato</taxon>
        <taxon>core genistoids</taxon>
        <taxon>Genisteae</taxon>
        <taxon>Lupinus</taxon>
    </lineage>
</organism>
<protein>
    <submittedName>
        <fullName evidence="1">Putative phosphotransferase with an alcohol group as acceptor</fullName>
    </submittedName>
</protein>
<sequence length="146" mass="15824">MGVVRGVILDESVLLAEGDDDKNVSLLRLGAESLVQTLFLSGIDLGISYAMGVPVDNVSILKRVASSSSLNCFILNDLISEVMPAWSNTDGSILYLVSNKKEFLPKLNNHSWMIVALKVGGESSCDTLNMLQIENLEELPLTISLK</sequence>
<proteinExistence type="predicted"/>
<keyword evidence="2" id="KW-1185">Reference proteome</keyword>
<comment type="caution">
    <text evidence="1">The sequence shown here is derived from an EMBL/GenBank/DDBJ whole genome shotgun (WGS) entry which is preliminary data.</text>
</comment>